<evidence type="ECO:0000313" key="3">
    <source>
        <dbReference type="Proteomes" id="UP000289805"/>
    </source>
</evidence>
<dbReference type="OrthoDB" id="3819922at2"/>
<dbReference type="Proteomes" id="UP000290517">
    <property type="component" value="Unassembled WGS sequence"/>
</dbReference>
<gene>
    <name evidence="1" type="ORF">EQW73_12145</name>
    <name evidence="2" type="ORF">EQW78_06115</name>
</gene>
<proteinExistence type="predicted"/>
<dbReference type="EMBL" id="SDJQ01000008">
    <property type="protein sequence ID" value="RXR35178.1"/>
    <property type="molecule type" value="Genomic_DNA"/>
</dbReference>
<keyword evidence="4" id="KW-1185">Reference proteome</keyword>
<dbReference type="PANTHER" id="PTHR37807:SF3">
    <property type="entry name" value="OS07G0160300 PROTEIN"/>
    <property type="match status" value="1"/>
</dbReference>
<organism evidence="2 3">
    <name type="scientific">Oerskovia turbata</name>
    <dbReference type="NCBI Taxonomy" id="1713"/>
    <lineage>
        <taxon>Bacteria</taxon>
        <taxon>Bacillati</taxon>
        <taxon>Actinomycetota</taxon>
        <taxon>Actinomycetes</taxon>
        <taxon>Micrococcales</taxon>
        <taxon>Cellulomonadaceae</taxon>
        <taxon>Oerskovia</taxon>
    </lineage>
</organism>
<name>A0A4Q1KXV2_9CELL</name>
<accession>A0A4Q1KXV2</accession>
<evidence type="ECO:0000313" key="1">
    <source>
        <dbReference type="EMBL" id="RXR25032.1"/>
    </source>
</evidence>
<dbReference type="EMBL" id="SDJR01000007">
    <property type="protein sequence ID" value="RXR25032.1"/>
    <property type="molecule type" value="Genomic_DNA"/>
</dbReference>
<keyword evidence="2" id="KW-0547">Nucleotide-binding</keyword>
<dbReference type="Pfam" id="PF13671">
    <property type="entry name" value="AAA_33"/>
    <property type="match status" value="1"/>
</dbReference>
<dbReference type="GO" id="GO:0005524">
    <property type="term" value="F:ATP binding"/>
    <property type="evidence" value="ECO:0007669"/>
    <property type="project" value="UniProtKB-KW"/>
</dbReference>
<evidence type="ECO:0000313" key="4">
    <source>
        <dbReference type="Proteomes" id="UP000290517"/>
    </source>
</evidence>
<keyword evidence="2" id="KW-0067">ATP-binding</keyword>
<dbReference type="AlphaFoldDB" id="A0A4Q1KXV2"/>
<protein>
    <submittedName>
        <fullName evidence="2">ATP-binding protein</fullName>
    </submittedName>
</protein>
<dbReference type="InterPro" id="IPR027417">
    <property type="entry name" value="P-loop_NTPase"/>
</dbReference>
<evidence type="ECO:0000313" key="2">
    <source>
        <dbReference type="EMBL" id="RXR35178.1"/>
    </source>
</evidence>
<dbReference type="Gene3D" id="3.40.50.300">
    <property type="entry name" value="P-loop containing nucleotide triphosphate hydrolases"/>
    <property type="match status" value="1"/>
</dbReference>
<dbReference type="RefSeq" id="WP_030151783.1">
    <property type="nucleotide sequence ID" value="NZ_JOFV01000009.1"/>
</dbReference>
<dbReference type="PANTHER" id="PTHR37807">
    <property type="entry name" value="OS07G0160300 PROTEIN"/>
    <property type="match status" value="1"/>
</dbReference>
<dbReference type="SUPFAM" id="SSF52540">
    <property type="entry name" value="P-loop containing nucleoside triphosphate hydrolases"/>
    <property type="match status" value="1"/>
</dbReference>
<reference evidence="3 4" key="1">
    <citation type="submission" date="2019-01" db="EMBL/GenBank/DDBJ databases">
        <title>Oerskovia turbata Genome sequencing and assembly.</title>
        <authorList>
            <person name="Dou T."/>
        </authorList>
    </citation>
    <scope>NUCLEOTIDE SEQUENCE [LARGE SCALE GENOMIC DNA]</scope>
    <source>
        <strain evidence="2 3">JCM12123</strain>
        <strain evidence="1 4">JCM3160</strain>
    </source>
</reference>
<dbReference type="Proteomes" id="UP000289805">
    <property type="component" value="Unassembled WGS sequence"/>
</dbReference>
<comment type="caution">
    <text evidence="2">The sequence shown here is derived from an EMBL/GenBank/DDBJ whole genome shotgun (WGS) entry which is preliminary data.</text>
</comment>
<sequence>MLIAMAGLPGTGKSRLARLLARDLRAVVLSVDPVEDAYLRAGAVHDDVTGLGAYLAVESVAEENLLLGHAVIVDAVNDHPAARQQWVDLAVRVGTRLWFVEVYLADEDLHRERLVTRGTRYPALPEPGWDSLAERARALAGWTDPRLRLDASLDDAELLAAAKDWLDG</sequence>
<dbReference type="STRING" id="1713.GCA_000718325_02276"/>